<organism evidence="1">
    <name type="scientific">mine drainage metagenome</name>
    <dbReference type="NCBI Taxonomy" id="410659"/>
    <lineage>
        <taxon>unclassified sequences</taxon>
        <taxon>metagenomes</taxon>
        <taxon>ecological metagenomes</taxon>
    </lineage>
</organism>
<reference evidence="1" key="2">
    <citation type="journal article" date="2014" name="ISME J.">
        <title>Microbial stratification in low pH oxic and suboxic macroscopic growths along an acid mine drainage.</title>
        <authorList>
            <person name="Mendez-Garcia C."/>
            <person name="Mesa V."/>
            <person name="Sprenger R.R."/>
            <person name="Richter M."/>
            <person name="Diez M.S."/>
            <person name="Solano J."/>
            <person name="Bargiela R."/>
            <person name="Golyshina O.V."/>
            <person name="Manteca A."/>
            <person name="Ramos J.L."/>
            <person name="Gallego J.R."/>
            <person name="Llorente I."/>
            <person name="Martins Dos Santos V.A."/>
            <person name="Jensen O.N."/>
            <person name="Pelaez A.I."/>
            <person name="Sanchez J."/>
            <person name="Ferrer M."/>
        </authorList>
    </citation>
    <scope>NUCLEOTIDE SEQUENCE</scope>
</reference>
<comment type="caution">
    <text evidence="1">The sequence shown here is derived from an EMBL/GenBank/DDBJ whole genome shotgun (WGS) entry which is preliminary data.</text>
</comment>
<dbReference type="EMBL" id="AUZY01008276">
    <property type="protein sequence ID" value="EQD46465.1"/>
    <property type="molecule type" value="Genomic_DNA"/>
</dbReference>
<evidence type="ECO:0000313" key="1">
    <source>
        <dbReference type="EMBL" id="EQD46465.1"/>
    </source>
</evidence>
<reference evidence="1" key="1">
    <citation type="submission" date="2013-08" db="EMBL/GenBank/DDBJ databases">
        <authorList>
            <person name="Mendez C."/>
            <person name="Richter M."/>
            <person name="Ferrer M."/>
            <person name="Sanchez J."/>
        </authorList>
    </citation>
    <scope>NUCLEOTIDE SEQUENCE</scope>
</reference>
<feature type="non-terminal residue" evidence="1">
    <location>
        <position position="119"/>
    </location>
</feature>
<proteinExistence type="predicted"/>
<name>T1AWJ7_9ZZZZ</name>
<accession>T1AWJ7</accession>
<protein>
    <submittedName>
        <fullName evidence="1">Transposase (Probable), IS891/IS1136/IS1341 domain protein</fullName>
    </submittedName>
</protein>
<gene>
    <name evidence="1" type="ORF">B1B_12618</name>
</gene>
<sequence>MRFTNTAVRLTDSHHVRVSRVGELKTYESTRKLYRHLERGSGRIMAATITERRGTWTIAFSVQVQRVVPTTRSPERIIGIDVGLSTLYTGATPDGIHVLDVKNPHHLVAAEKKLAHAQR</sequence>
<dbReference type="AlphaFoldDB" id="T1AWJ7"/>